<dbReference type="CDD" id="cd19482">
    <property type="entry name" value="RecA-like_Thep1"/>
    <property type="match status" value="1"/>
</dbReference>
<dbReference type="Pfam" id="PF03266">
    <property type="entry name" value="NTPase_1"/>
    <property type="match status" value="1"/>
</dbReference>
<sequence length="230" mass="25352">MKQTAKGGGALVACSGGGQVTVRCAQAHGRSDREMARHVFLTGPPGIGKTTLIHKTIDVLKSSGVPVDGFYTEEVRKDRRRIGFDVVTVSGKRGPLSRTSNDSGALNYRCEYRVGQYAVDLPSFECLVLPLFRKVNDRNDTEKKVYVIDEIGKMELFSEPFIQCVRQVLDGSGATILGTIPIPKGKPLGLVEEIRNRKDVKIFNITKDNRNNVVEEIVTSVQDCRELKGN</sequence>
<organism evidence="4 5">
    <name type="scientific">Chiloscyllium punctatum</name>
    <name type="common">Brownbanded bambooshark</name>
    <name type="synonym">Hemiscyllium punctatum</name>
    <dbReference type="NCBI Taxonomy" id="137246"/>
    <lineage>
        <taxon>Eukaryota</taxon>
        <taxon>Metazoa</taxon>
        <taxon>Chordata</taxon>
        <taxon>Craniata</taxon>
        <taxon>Vertebrata</taxon>
        <taxon>Chondrichthyes</taxon>
        <taxon>Elasmobranchii</taxon>
        <taxon>Galeomorphii</taxon>
        <taxon>Galeoidea</taxon>
        <taxon>Orectolobiformes</taxon>
        <taxon>Hemiscylliidae</taxon>
        <taxon>Chiloscyllium</taxon>
    </lineage>
</organism>
<dbReference type="EMBL" id="BEZZ01000449">
    <property type="protein sequence ID" value="GCC32633.1"/>
    <property type="molecule type" value="Genomic_DNA"/>
</dbReference>
<evidence type="ECO:0000256" key="3">
    <source>
        <dbReference type="ARBA" id="ARBA00022840"/>
    </source>
</evidence>
<name>A0A401SQJ7_CHIPU</name>
<dbReference type="GO" id="GO:0017111">
    <property type="term" value="F:ribonucleoside triphosphate phosphatase activity"/>
    <property type="evidence" value="ECO:0007669"/>
    <property type="project" value="InterPro"/>
</dbReference>
<reference evidence="4 5" key="1">
    <citation type="journal article" date="2018" name="Nat. Ecol. Evol.">
        <title>Shark genomes provide insights into elasmobranch evolution and the origin of vertebrates.</title>
        <authorList>
            <person name="Hara Y"/>
            <person name="Yamaguchi K"/>
            <person name="Onimaru K"/>
            <person name="Kadota M"/>
            <person name="Koyanagi M"/>
            <person name="Keeley SD"/>
            <person name="Tatsumi K"/>
            <person name="Tanaka K"/>
            <person name="Motone F"/>
            <person name="Kageyama Y"/>
            <person name="Nozu R"/>
            <person name="Adachi N"/>
            <person name="Nishimura O"/>
            <person name="Nakagawa R"/>
            <person name="Tanegashima C"/>
            <person name="Kiyatake I"/>
            <person name="Matsumoto R"/>
            <person name="Murakumo K"/>
            <person name="Nishida K"/>
            <person name="Terakita A"/>
            <person name="Kuratani S"/>
            <person name="Sato K"/>
            <person name="Hyodo S Kuraku.S."/>
        </authorList>
    </citation>
    <scope>NUCLEOTIDE SEQUENCE [LARGE SCALE GENOMIC DNA]</scope>
</reference>
<dbReference type="InterPro" id="IPR027417">
    <property type="entry name" value="P-loop_NTPase"/>
</dbReference>
<dbReference type="OrthoDB" id="446244at2759"/>
<keyword evidence="2" id="KW-0378">Hydrolase</keyword>
<dbReference type="OMA" id="VTAVQNC"/>
<evidence type="ECO:0000313" key="4">
    <source>
        <dbReference type="EMBL" id="GCC32633.1"/>
    </source>
</evidence>
<dbReference type="NCBIfam" id="NF010248">
    <property type="entry name" value="PRK13695.1"/>
    <property type="match status" value="1"/>
</dbReference>
<dbReference type="STRING" id="137246.A0A401SQJ7"/>
<dbReference type="InterPro" id="IPR004948">
    <property type="entry name" value="Nuc-triphosphatase_THEP1"/>
</dbReference>
<evidence type="ECO:0000313" key="5">
    <source>
        <dbReference type="Proteomes" id="UP000287033"/>
    </source>
</evidence>
<proteinExistence type="inferred from homology"/>
<comment type="caution">
    <text evidence="4">The sequence shown here is derived from an EMBL/GenBank/DDBJ whole genome shotgun (WGS) entry which is preliminary data.</text>
</comment>
<keyword evidence="1" id="KW-0547">Nucleotide-binding</keyword>
<keyword evidence="3" id="KW-0067">ATP-binding</keyword>
<evidence type="ECO:0008006" key="6">
    <source>
        <dbReference type="Google" id="ProtNLM"/>
    </source>
</evidence>
<keyword evidence="5" id="KW-1185">Reference proteome</keyword>
<accession>A0A401SQJ7</accession>
<dbReference type="PANTHER" id="PTHR43146:SF1">
    <property type="entry name" value="CANCER-RELATED NUCLEOSIDE-TRIPHOSPHATASE"/>
    <property type="match status" value="1"/>
</dbReference>
<dbReference type="PANTHER" id="PTHR43146">
    <property type="entry name" value="CANCER-RELATED NUCLEOSIDE-TRIPHOSPHATASE"/>
    <property type="match status" value="1"/>
</dbReference>
<gene>
    <name evidence="4" type="ORF">chiPu_0011096</name>
</gene>
<dbReference type="GO" id="GO:0005524">
    <property type="term" value="F:ATP binding"/>
    <property type="evidence" value="ECO:0007669"/>
    <property type="project" value="UniProtKB-KW"/>
</dbReference>
<protein>
    <recommendedName>
        <fullName evidence="6">AAA+ ATPase domain-containing protein</fullName>
    </recommendedName>
</protein>
<dbReference type="Gene3D" id="3.40.50.300">
    <property type="entry name" value="P-loop containing nucleotide triphosphate hydrolases"/>
    <property type="match status" value="1"/>
</dbReference>
<evidence type="ECO:0000256" key="2">
    <source>
        <dbReference type="ARBA" id="ARBA00022801"/>
    </source>
</evidence>
<evidence type="ECO:0000256" key="1">
    <source>
        <dbReference type="ARBA" id="ARBA00022741"/>
    </source>
</evidence>
<dbReference type="Proteomes" id="UP000287033">
    <property type="component" value="Unassembled WGS sequence"/>
</dbReference>
<dbReference type="HAMAP" id="MF_00796">
    <property type="entry name" value="NTPase_1"/>
    <property type="match status" value="1"/>
</dbReference>
<dbReference type="AlphaFoldDB" id="A0A401SQJ7"/>
<dbReference type="SUPFAM" id="SSF52540">
    <property type="entry name" value="P-loop containing nucleoside triphosphate hydrolases"/>
    <property type="match status" value="1"/>
</dbReference>